<dbReference type="Gramene" id="TuG1812G0200003798.01.T01">
    <property type="protein sequence ID" value="TuG1812G0200003798.01.T01.cds387030"/>
    <property type="gene ID" value="TuG1812G0200003798.01"/>
</dbReference>
<keyword evidence="2" id="KW-1185">Reference proteome</keyword>
<proteinExistence type="predicted"/>
<dbReference type="EnsemblPlants" id="TuG1812G0200003798.01.T01">
    <property type="protein sequence ID" value="TuG1812G0200003798.01.T01.cds387030"/>
    <property type="gene ID" value="TuG1812G0200003798.01"/>
</dbReference>
<reference evidence="2" key="1">
    <citation type="journal article" date="2013" name="Nature">
        <title>Draft genome of the wheat A-genome progenitor Triticum urartu.</title>
        <authorList>
            <person name="Ling H.Q."/>
            <person name="Zhao S."/>
            <person name="Liu D."/>
            <person name="Wang J."/>
            <person name="Sun H."/>
            <person name="Zhang C."/>
            <person name="Fan H."/>
            <person name="Li D."/>
            <person name="Dong L."/>
            <person name="Tao Y."/>
            <person name="Gao C."/>
            <person name="Wu H."/>
            <person name="Li Y."/>
            <person name="Cui Y."/>
            <person name="Guo X."/>
            <person name="Zheng S."/>
            <person name="Wang B."/>
            <person name="Yu K."/>
            <person name="Liang Q."/>
            <person name="Yang W."/>
            <person name="Lou X."/>
            <person name="Chen J."/>
            <person name="Feng M."/>
            <person name="Jian J."/>
            <person name="Zhang X."/>
            <person name="Luo G."/>
            <person name="Jiang Y."/>
            <person name="Liu J."/>
            <person name="Wang Z."/>
            <person name="Sha Y."/>
            <person name="Zhang B."/>
            <person name="Wu H."/>
            <person name="Tang D."/>
            <person name="Shen Q."/>
            <person name="Xue P."/>
            <person name="Zou S."/>
            <person name="Wang X."/>
            <person name="Liu X."/>
            <person name="Wang F."/>
            <person name="Yang Y."/>
            <person name="An X."/>
            <person name="Dong Z."/>
            <person name="Zhang K."/>
            <person name="Zhang X."/>
            <person name="Luo M.C."/>
            <person name="Dvorak J."/>
            <person name="Tong Y."/>
            <person name="Wang J."/>
            <person name="Yang H."/>
            <person name="Li Z."/>
            <person name="Wang D."/>
            <person name="Zhang A."/>
            <person name="Wang J."/>
        </authorList>
    </citation>
    <scope>NUCLEOTIDE SEQUENCE</scope>
    <source>
        <strain evidence="2">cv. G1812</strain>
    </source>
</reference>
<reference evidence="1" key="2">
    <citation type="submission" date="2018-03" db="EMBL/GenBank/DDBJ databases">
        <title>The Triticum urartu genome reveals the dynamic nature of wheat genome evolution.</title>
        <authorList>
            <person name="Ling H."/>
            <person name="Ma B."/>
            <person name="Shi X."/>
            <person name="Liu H."/>
            <person name="Dong L."/>
            <person name="Sun H."/>
            <person name="Cao Y."/>
            <person name="Gao Q."/>
            <person name="Zheng S."/>
            <person name="Li Y."/>
            <person name="Yu Y."/>
            <person name="Du H."/>
            <person name="Qi M."/>
            <person name="Li Y."/>
            <person name="Yu H."/>
            <person name="Cui Y."/>
            <person name="Wang N."/>
            <person name="Chen C."/>
            <person name="Wu H."/>
            <person name="Zhao Y."/>
            <person name="Zhang J."/>
            <person name="Li Y."/>
            <person name="Zhou W."/>
            <person name="Zhang B."/>
            <person name="Hu W."/>
            <person name="Eijk M."/>
            <person name="Tang J."/>
            <person name="Witsenboer H."/>
            <person name="Zhao S."/>
            <person name="Li Z."/>
            <person name="Zhang A."/>
            <person name="Wang D."/>
            <person name="Liang C."/>
        </authorList>
    </citation>
    <scope>NUCLEOTIDE SEQUENCE [LARGE SCALE GENOMIC DNA]</scope>
    <source>
        <strain evidence="1">cv. G1812</strain>
    </source>
</reference>
<dbReference type="AlphaFoldDB" id="A0A8R7PG91"/>
<organism evidence="1 2">
    <name type="scientific">Triticum urartu</name>
    <name type="common">Red wild einkorn</name>
    <name type="synonym">Crithodium urartu</name>
    <dbReference type="NCBI Taxonomy" id="4572"/>
    <lineage>
        <taxon>Eukaryota</taxon>
        <taxon>Viridiplantae</taxon>
        <taxon>Streptophyta</taxon>
        <taxon>Embryophyta</taxon>
        <taxon>Tracheophyta</taxon>
        <taxon>Spermatophyta</taxon>
        <taxon>Magnoliopsida</taxon>
        <taxon>Liliopsida</taxon>
        <taxon>Poales</taxon>
        <taxon>Poaceae</taxon>
        <taxon>BOP clade</taxon>
        <taxon>Pooideae</taxon>
        <taxon>Triticodae</taxon>
        <taxon>Triticeae</taxon>
        <taxon>Triticinae</taxon>
        <taxon>Triticum</taxon>
    </lineage>
</organism>
<evidence type="ECO:0000313" key="2">
    <source>
        <dbReference type="Proteomes" id="UP000015106"/>
    </source>
</evidence>
<accession>A0A8R7PG91</accession>
<sequence length="22" mass="2413">MAHTGLEPVTFALLARRSNQLS</sequence>
<evidence type="ECO:0000313" key="1">
    <source>
        <dbReference type="EnsemblPlants" id="TuG1812G0200003798.01.T01.cds387030"/>
    </source>
</evidence>
<protein>
    <submittedName>
        <fullName evidence="1">Uncharacterized protein</fullName>
    </submittedName>
</protein>
<dbReference type="Proteomes" id="UP000015106">
    <property type="component" value="Chromosome 2"/>
</dbReference>
<reference evidence="1" key="3">
    <citation type="submission" date="2022-06" db="UniProtKB">
        <authorList>
            <consortium name="EnsemblPlants"/>
        </authorList>
    </citation>
    <scope>IDENTIFICATION</scope>
</reference>
<name>A0A8R7PG91_TRIUA</name>